<evidence type="ECO:0000256" key="1">
    <source>
        <dbReference type="ARBA" id="ARBA00006739"/>
    </source>
</evidence>
<name>A0A2K1E5B9_9FLAO</name>
<keyword evidence="2" id="KW-0328">Glycosyltransferase</keyword>
<evidence type="ECO:0000256" key="2">
    <source>
        <dbReference type="ARBA" id="ARBA00022676"/>
    </source>
</evidence>
<protein>
    <submittedName>
        <fullName evidence="6">Glycosyl transferase family 2</fullName>
    </submittedName>
</protein>
<dbReference type="Gene3D" id="3.90.550.10">
    <property type="entry name" value="Spore Coat Polysaccharide Biosynthesis Protein SpsA, Chain A"/>
    <property type="match status" value="1"/>
</dbReference>
<gene>
    <name evidence="6" type="ORF">C1T31_04145</name>
</gene>
<dbReference type="RefSeq" id="WP_103051321.1">
    <property type="nucleotide sequence ID" value="NZ_POWF01000001.1"/>
</dbReference>
<keyword evidence="4" id="KW-0812">Transmembrane</keyword>
<evidence type="ECO:0000313" key="7">
    <source>
        <dbReference type="Proteomes" id="UP000236641"/>
    </source>
</evidence>
<dbReference type="PANTHER" id="PTHR43630">
    <property type="entry name" value="POLY-BETA-1,6-N-ACETYL-D-GLUCOSAMINE SYNTHASE"/>
    <property type="match status" value="1"/>
</dbReference>
<feature type="domain" description="Glycosyltransferase 2-like" evidence="5">
    <location>
        <begin position="43"/>
        <end position="177"/>
    </location>
</feature>
<evidence type="ECO:0000256" key="4">
    <source>
        <dbReference type="SAM" id="Phobius"/>
    </source>
</evidence>
<dbReference type="Pfam" id="PF00535">
    <property type="entry name" value="Glycos_transf_2"/>
    <property type="match status" value="1"/>
</dbReference>
<organism evidence="6 7">
    <name type="scientific">Hanstruepera neustonica</name>
    <dbReference type="NCBI Taxonomy" id="1445657"/>
    <lineage>
        <taxon>Bacteria</taxon>
        <taxon>Pseudomonadati</taxon>
        <taxon>Bacteroidota</taxon>
        <taxon>Flavobacteriia</taxon>
        <taxon>Flavobacteriales</taxon>
        <taxon>Flavobacteriaceae</taxon>
        <taxon>Hanstruepera</taxon>
    </lineage>
</organism>
<sequence length="368" mass="42927">MLSILFYTFVLFVCFQLFYFIFVFGKIAFYKQETLSKENVKVSVILCAKNEEENLRKFLPSIINQDYPEFEIVLINDASYDDTLLVMEDFALKHNNIKIVDVKNNEAFWANKKYALTLGIKAAKHQYLLFTDADCEPKSQYWIKEMCSHFDKGKTIVLGYGAYKKIKNSFLNKLIRFETVLTAMQYISFAKMGLPYMGVGRNLAYTKETFFNANGFMTHMHIKSGDDDLFVNQVANAKNTAISLTPESFTVSVPKKTFSSWIVQKKRHITTAKYYKTTHKIVLSLYYMSQASFWLLALTLLIFLFQWKIVVALIAFRFLIQYITFFNATKKLQETDLILLIPILDFFLVAMQLTIFISNLFSKPKHWK</sequence>
<dbReference type="InterPro" id="IPR001173">
    <property type="entry name" value="Glyco_trans_2-like"/>
</dbReference>
<comment type="similarity">
    <text evidence="1">Belongs to the glycosyltransferase 2 family.</text>
</comment>
<feature type="transmembrane region" description="Helical" evidence="4">
    <location>
        <begin position="339"/>
        <end position="361"/>
    </location>
</feature>
<dbReference type="EMBL" id="POWF01000001">
    <property type="protein sequence ID" value="PNQ75479.1"/>
    <property type="molecule type" value="Genomic_DNA"/>
</dbReference>
<keyword evidence="7" id="KW-1185">Reference proteome</keyword>
<comment type="caution">
    <text evidence="6">The sequence shown here is derived from an EMBL/GenBank/DDBJ whole genome shotgun (WGS) entry which is preliminary data.</text>
</comment>
<keyword evidence="4" id="KW-0472">Membrane</keyword>
<dbReference type="PANTHER" id="PTHR43630:SF1">
    <property type="entry name" value="POLY-BETA-1,6-N-ACETYL-D-GLUCOSAMINE SYNTHASE"/>
    <property type="match status" value="1"/>
</dbReference>
<feature type="transmembrane region" description="Helical" evidence="4">
    <location>
        <begin position="293"/>
        <end position="319"/>
    </location>
</feature>
<dbReference type="AlphaFoldDB" id="A0A2K1E5B9"/>
<dbReference type="Proteomes" id="UP000236641">
    <property type="component" value="Unassembled WGS sequence"/>
</dbReference>
<feature type="transmembrane region" description="Helical" evidence="4">
    <location>
        <begin position="6"/>
        <end position="29"/>
    </location>
</feature>
<dbReference type="InterPro" id="IPR029044">
    <property type="entry name" value="Nucleotide-diphossugar_trans"/>
</dbReference>
<dbReference type="GO" id="GO:0016757">
    <property type="term" value="F:glycosyltransferase activity"/>
    <property type="evidence" value="ECO:0007669"/>
    <property type="project" value="UniProtKB-KW"/>
</dbReference>
<keyword evidence="3 6" id="KW-0808">Transferase</keyword>
<evidence type="ECO:0000256" key="3">
    <source>
        <dbReference type="ARBA" id="ARBA00022679"/>
    </source>
</evidence>
<evidence type="ECO:0000313" key="6">
    <source>
        <dbReference type="EMBL" id="PNQ75479.1"/>
    </source>
</evidence>
<dbReference type="OrthoDB" id="9800276at2"/>
<proteinExistence type="inferred from homology"/>
<accession>A0A2K1E5B9</accession>
<evidence type="ECO:0000259" key="5">
    <source>
        <dbReference type="Pfam" id="PF00535"/>
    </source>
</evidence>
<dbReference type="SUPFAM" id="SSF53448">
    <property type="entry name" value="Nucleotide-diphospho-sugar transferases"/>
    <property type="match status" value="1"/>
</dbReference>
<keyword evidence="4" id="KW-1133">Transmembrane helix</keyword>
<reference evidence="6 7" key="1">
    <citation type="submission" date="2018-01" db="EMBL/GenBank/DDBJ databases">
        <title>The draft genome of Hanstruepera neustonica JCM19743.</title>
        <authorList>
            <person name="He R.-H."/>
            <person name="Du Z.-J."/>
        </authorList>
    </citation>
    <scope>NUCLEOTIDE SEQUENCE [LARGE SCALE GENOMIC DNA]</scope>
    <source>
        <strain evidence="6 7">JCM19743</strain>
    </source>
</reference>